<gene>
    <name evidence="2" type="ORF">V6N11_019291</name>
</gene>
<organism evidence="2 3">
    <name type="scientific">Hibiscus sabdariffa</name>
    <name type="common">roselle</name>
    <dbReference type="NCBI Taxonomy" id="183260"/>
    <lineage>
        <taxon>Eukaryota</taxon>
        <taxon>Viridiplantae</taxon>
        <taxon>Streptophyta</taxon>
        <taxon>Embryophyta</taxon>
        <taxon>Tracheophyta</taxon>
        <taxon>Spermatophyta</taxon>
        <taxon>Magnoliopsida</taxon>
        <taxon>eudicotyledons</taxon>
        <taxon>Gunneridae</taxon>
        <taxon>Pentapetalae</taxon>
        <taxon>rosids</taxon>
        <taxon>malvids</taxon>
        <taxon>Malvales</taxon>
        <taxon>Malvaceae</taxon>
        <taxon>Malvoideae</taxon>
        <taxon>Hibiscus</taxon>
    </lineage>
</organism>
<name>A0ABR2R1Z5_9ROSI</name>
<accession>A0ABR2R1Z5</accession>
<comment type="caution">
    <text evidence="2">The sequence shown here is derived from an EMBL/GenBank/DDBJ whole genome shotgun (WGS) entry which is preliminary data.</text>
</comment>
<keyword evidence="3" id="KW-1185">Reference proteome</keyword>
<feature type="region of interest" description="Disordered" evidence="1">
    <location>
        <begin position="171"/>
        <end position="205"/>
    </location>
</feature>
<evidence type="ECO:0000313" key="3">
    <source>
        <dbReference type="Proteomes" id="UP001396334"/>
    </source>
</evidence>
<feature type="region of interest" description="Disordered" evidence="1">
    <location>
        <begin position="84"/>
        <end position="107"/>
    </location>
</feature>
<proteinExistence type="predicted"/>
<feature type="compositionally biased region" description="Polar residues" evidence="1">
    <location>
        <begin position="192"/>
        <end position="205"/>
    </location>
</feature>
<dbReference type="EMBL" id="JBBPBN010000028">
    <property type="protein sequence ID" value="KAK9006961.1"/>
    <property type="molecule type" value="Genomic_DNA"/>
</dbReference>
<feature type="region of interest" description="Disordered" evidence="1">
    <location>
        <begin position="1"/>
        <end position="54"/>
    </location>
</feature>
<evidence type="ECO:0000313" key="2">
    <source>
        <dbReference type="EMBL" id="KAK9006961.1"/>
    </source>
</evidence>
<reference evidence="2 3" key="1">
    <citation type="journal article" date="2024" name="G3 (Bethesda)">
        <title>Genome assembly of Hibiscus sabdariffa L. provides insights into metabolisms of medicinal natural products.</title>
        <authorList>
            <person name="Kim T."/>
        </authorList>
    </citation>
    <scope>NUCLEOTIDE SEQUENCE [LARGE SCALE GENOMIC DNA]</scope>
    <source>
        <strain evidence="2">TK-2024</strain>
        <tissue evidence="2">Old leaves</tissue>
    </source>
</reference>
<evidence type="ECO:0000256" key="1">
    <source>
        <dbReference type="SAM" id="MobiDB-lite"/>
    </source>
</evidence>
<sequence length="227" mass="24525">MQQSPDSLKAPRTTKKQCRRDEAPPDTGQQNPLPHFSMDCDSASPPQVSYKDKLTGSRIDSVVKINFQTDNERHGRFARMVVKPSPVGHQTPPAAVVPASSNKESIDPSSLKNLNVAPSRVNDISGTNTKSFILVSIATPTANLPKQTAISMSVEDYLHIPVTVLSHGQPNARASYHSKSGTLGKLSMAKKPSQSHPPTDSQVVATDSTEVIIAKEHHADSRSDMVE</sequence>
<dbReference type="Proteomes" id="UP001396334">
    <property type="component" value="Unassembled WGS sequence"/>
</dbReference>
<protein>
    <submittedName>
        <fullName evidence="2">Uncharacterized protein</fullName>
    </submittedName>
</protein>